<dbReference type="EMBL" id="LT629692">
    <property type="protein sequence ID" value="SDG37126.1"/>
    <property type="molecule type" value="Genomic_DNA"/>
</dbReference>
<dbReference type="CDD" id="cd08414">
    <property type="entry name" value="PBP2_LTTR_aromatics_like"/>
    <property type="match status" value="1"/>
</dbReference>
<gene>
    <name evidence="7" type="ORF">SAMN04489810_0118</name>
</gene>
<dbReference type="Pfam" id="PF03466">
    <property type="entry name" value="LysR_substrate"/>
    <property type="match status" value="1"/>
</dbReference>
<keyword evidence="3 7" id="KW-0238">DNA-binding</keyword>
<dbReference type="SUPFAM" id="SSF53850">
    <property type="entry name" value="Periplasmic binding protein-like II"/>
    <property type="match status" value="1"/>
</dbReference>
<dbReference type="PANTHER" id="PTHR30346:SF0">
    <property type="entry name" value="HCA OPERON TRANSCRIPTIONAL ACTIVATOR HCAR"/>
    <property type="match status" value="1"/>
</dbReference>
<dbReference type="PANTHER" id="PTHR30346">
    <property type="entry name" value="TRANSCRIPTIONAL DUAL REGULATOR HCAR-RELATED"/>
    <property type="match status" value="1"/>
</dbReference>
<evidence type="ECO:0000259" key="6">
    <source>
        <dbReference type="Pfam" id="PF03466"/>
    </source>
</evidence>
<proteinExistence type="inferred from homology"/>
<evidence type="ECO:0000256" key="3">
    <source>
        <dbReference type="ARBA" id="ARBA00023125"/>
    </source>
</evidence>
<name>A0A1G7TP71_9MICO</name>
<feature type="domain" description="LysR substrate-binding" evidence="6">
    <location>
        <begin position="53"/>
        <end position="245"/>
    </location>
</feature>
<dbReference type="InterPro" id="IPR005119">
    <property type="entry name" value="LysR_subst-bd"/>
</dbReference>
<evidence type="ECO:0000313" key="7">
    <source>
        <dbReference type="EMBL" id="SDG37126.1"/>
    </source>
</evidence>
<evidence type="ECO:0000256" key="4">
    <source>
        <dbReference type="ARBA" id="ARBA00023163"/>
    </source>
</evidence>
<keyword evidence="2" id="KW-0805">Transcription regulation</keyword>
<evidence type="ECO:0000256" key="5">
    <source>
        <dbReference type="SAM" id="MobiDB-lite"/>
    </source>
</evidence>
<accession>A0A1G7TP71</accession>
<sequence length="251" mass="26539">MAKGGGSRGQRRDAAPRRAAKPGQKRAQKARQTSTSKKPRGAPVVFDAPPPAQEEPRRLRLGTVAGATPGRWIDTWRERFPDVPVEVVPLELSSQQESLRAGGVDLALVRVPLDPDGLSVIALYDEIAVVVCSADSALTAVEELDPADLEGEVLLVPRDAVYDIDLPGTLTPRVDPPADTAEAIATVAAGVGIVIVPLSLARLHSRKDAAHRPLRGAATSTVALAWPTARTTPDVEAFIGIVRGRTANSSR</sequence>
<comment type="similarity">
    <text evidence="1">Belongs to the LysR transcriptional regulatory family.</text>
</comment>
<dbReference type="Gene3D" id="3.40.190.10">
    <property type="entry name" value="Periplasmic binding protein-like II"/>
    <property type="match status" value="2"/>
</dbReference>
<reference evidence="7 8" key="1">
    <citation type="submission" date="2016-10" db="EMBL/GenBank/DDBJ databases">
        <authorList>
            <person name="de Groot N.N."/>
        </authorList>
    </citation>
    <scope>NUCLEOTIDE SEQUENCE [LARGE SCALE GENOMIC DNA]</scope>
    <source>
        <strain evidence="7 8">DSM 23142</strain>
    </source>
</reference>
<evidence type="ECO:0000256" key="1">
    <source>
        <dbReference type="ARBA" id="ARBA00009437"/>
    </source>
</evidence>
<organism evidence="7 8">
    <name type="scientific">Microbacterium pygmaeum</name>
    <dbReference type="NCBI Taxonomy" id="370764"/>
    <lineage>
        <taxon>Bacteria</taxon>
        <taxon>Bacillati</taxon>
        <taxon>Actinomycetota</taxon>
        <taxon>Actinomycetes</taxon>
        <taxon>Micrococcales</taxon>
        <taxon>Microbacteriaceae</taxon>
        <taxon>Microbacterium</taxon>
    </lineage>
</organism>
<keyword evidence="4" id="KW-0804">Transcription</keyword>
<dbReference type="GO" id="GO:0003700">
    <property type="term" value="F:DNA-binding transcription factor activity"/>
    <property type="evidence" value="ECO:0007669"/>
    <property type="project" value="TreeGrafter"/>
</dbReference>
<dbReference type="GO" id="GO:0003677">
    <property type="term" value="F:DNA binding"/>
    <property type="evidence" value="ECO:0007669"/>
    <property type="project" value="UniProtKB-KW"/>
</dbReference>
<dbReference type="GO" id="GO:0032993">
    <property type="term" value="C:protein-DNA complex"/>
    <property type="evidence" value="ECO:0007669"/>
    <property type="project" value="TreeGrafter"/>
</dbReference>
<feature type="compositionally biased region" description="Basic residues" evidence="5">
    <location>
        <begin position="18"/>
        <end position="29"/>
    </location>
</feature>
<evidence type="ECO:0000256" key="2">
    <source>
        <dbReference type="ARBA" id="ARBA00023015"/>
    </source>
</evidence>
<dbReference type="STRING" id="370764.SAMN04489810_0118"/>
<feature type="region of interest" description="Disordered" evidence="5">
    <location>
        <begin position="1"/>
        <end position="56"/>
    </location>
</feature>
<dbReference type="Proteomes" id="UP000199009">
    <property type="component" value="Chromosome I"/>
</dbReference>
<dbReference type="OrthoDB" id="3388207at2"/>
<keyword evidence="8" id="KW-1185">Reference proteome</keyword>
<protein>
    <submittedName>
        <fullName evidence="7">DNA-binding transcriptional regulator, LysR family</fullName>
    </submittedName>
</protein>
<evidence type="ECO:0000313" key="8">
    <source>
        <dbReference type="Proteomes" id="UP000199009"/>
    </source>
</evidence>
<dbReference type="AlphaFoldDB" id="A0A1G7TP71"/>